<comment type="similarity">
    <text evidence="1">Belongs to the CSN7/EIF3M family. CSN7 subfamily.</text>
</comment>
<dbReference type="PROSITE" id="PS50250">
    <property type="entry name" value="PCI"/>
    <property type="match status" value="1"/>
</dbReference>
<evidence type="ECO:0000256" key="1">
    <source>
        <dbReference type="ARBA" id="ARBA00008482"/>
    </source>
</evidence>
<keyword evidence="4 5" id="KW-0648">Protein biosynthesis</keyword>
<name>A0A1E3PSH5_9ASCO</name>
<dbReference type="OrthoDB" id="10267031at2759"/>
<dbReference type="GO" id="GO:0016282">
    <property type="term" value="C:eukaryotic 43S preinitiation complex"/>
    <property type="evidence" value="ECO:0007669"/>
    <property type="project" value="UniProtKB-UniRule"/>
</dbReference>
<dbReference type="GO" id="GO:0001732">
    <property type="term" value="P:formation of cytoplasmic translation initiation complex"/>
    <property type="evidence" value="ECO:0007669"/>
    <property type="project" value="UniProtKB-UniRule"/>
</dbReference>
<comment type="similarity">
    <text evidence="5">Belongs to the eIF-3 subunit M family.</text>
</comment>
<dbReference type="GO" id="GO:0033290">
    <property type="term" value="C:eukaryotic 48S preinitiation complex"/>
    <property type="evidence" value="ECO:0007669"/>
    <property type="project" value="UniProtKB-UniRule"/>
</dbReference>
<evidence type="ECO:0000259" key="6">
    <source>
        <dbReference type="PROSITE" id="PS50250"/>
    </source>
</evidence>
<evidence type="ECO:0000256" key="4">
    <source>
        <dbReference type="ARBA" id="ARBA00022917"/>
    </source>
</evidence>
<evidence type="ECO:0000256" key="3">
    <source>
        <dbReference type="ARBA" id="ARBA00022540"/>
    </source>
</evidence>
<dbReference type="InterPro" id="IPR045237">
    <property type="entry name" value="COPS7/eIF3m"/>
</dbReference>
<dbReference type="Pfam" id="PF01399">
    <property type="entry name" value="PCI"/>
    <property type="match status" value="1"/>
</dbReference>
<dbReference type="PANTHER" id="PTHR15350">
    <property type="entry name" value="COP9 SIGNALOSOME COMPLEX SUBUNIT 7/DENDRITIC CELL PROTEIN GA17"/>
    <property type="match status" value="1"/>
</dbReference>
<gene>
    <name evidence="7" type="ORF">NADFUDRAFT_81358</name>
</gene>
<feature type="domain" description="PCI" evidence="6">
    <location>
        <begin position="193"/>
        <end position="355"/>
    </location>
</feature>
<evidence type="ECO:0000313" key="8">
    <source>
        <dbReference type="Proteomes" id="UP000095009"/>
    </source>
</evidence>
<comment type="function">
    <text evidence="5">Component of the eukaryotic translation initiation factor 3 (eIF-3) complex, which is involved in protein synthesis of a specialized repertoire of mRNAs and, together with other initiation factors, stimulates binding of mRNA and methionyl-tRNAi to the 40S ribosome. The eIF-3 complex specifically targets and initiates translation of a subset of mRNAs involved in cell proliferation.</text>
</comment>
<dbReference type="InterPro" id="IPR000717">
    <property type="entry name" value="PCI_dom"/>
</dbReference>
<evidence type="ECO:0000256" key="2">
    <source>
        <dbReference type="ARBA" id="ARBA00022490"/>
    </source>
</evidence>
<keyword evidence="2 5" id="KW-0963">Cytoplasm</keyword>
<dbReference type="GO" id="GO:0071541">
    <property type="term" value="C:eukaryotic translation initiation factor 3 complex, eIF3m"/>
    <property type="evidence" value="ECO:0007669"/>
    <property type="project" value="UniProtKB-UniRule"/>
</dbReference>
<keyword evidence="8" id="KW-1185">Reference proteome</keyword>
<dbReference type="SMART" id="SM00088">
    <property type="entry name" value="PINT"/>
    <property type="match status" value="1"/>
</dbReference>
<accession>A0A1E3PSH5</accession>
<protein>
    <recommendedName>
        <fullName evidence="5">Eukaryotic translation initiation factor 3 subunit M</fullName>
        <shortName evidence="5">eIF3m</shortName>
    </recommendedName>
</protein>
<reference evidence="7 8" key="1">
    <citation type="journal article" date="2016" name="Proc. Natl. Acad. Sci. U.S.A.">
        <title>Comparative genomics of biotechnologically important yeasts.</title>
        <authorList>
            <person name="Riley R."/>
            <person name="Haridas S."/>
            <person name="Wolfe K.H."/>
            <person name="Lopes M.R."/>
            <person name="Hittinger C.T."/>
            <person name="Goeker M."/>
            <person name="Salamov A.A."/>
            <person name="Wisecaver J.H."/>
            <person name="Long T.M."/>
            <person name="Calvey C.H."/>
            <person name="Aerts A.L."/>
            <person name="Barry K.W."/>
            <person name="Choi C."/>
            <person name="Clum A."/>
            <person name="Coughlan A.Y."/>
            <person name="Deshpande S."/>
            <person name="Douglass A.P."/>
            <person name="Hanson S.J."/>
            <person name="Klenk H.-P."/>
            <person name="LaButti K.M."/>
            <person name="Lapidus A."/>
            <person name="Lindquist E.A."/>
            <person name="Lipzen A.M."/>
            <person name="Meier-Kolthoff J.P."/>
            <person name="Ohm R.A."/>
            <person name="Otillar R.P."/>
            <person name="Pangilinan J.L."/>
            <person name="Peng Y."/>
            <person name="Rokas A."/>
            <person name="Rosa C.A."/>
            <person name="Scheuner C."/>
            <person name="Sibirny A.A."/>
            <person name="Slot J.C."/>
            <person name="Stielow J.B."/>
            <person name="Sun H."/>
            <person name="Kurtzman C.P."/>
            <person name="Blackwell M."/>
            <person name="Grigoriev I.V."/>
            <person name="Jeffries T.W."/>
        </authorList>
    </citation>
    <scope>NUCLEOTIDE SEQUENCE [LARGE SCALE GENOMIC DNA]</scope>
    <source>
        <strain evidence="7 8">DSM 6958</strain>
    </source>
</reference>
<keyword evidence="3 5" id="KW-0396">Initiation factor</keyword>
<comment type="subunit">
    <text evidence="5">Component of the eukaryotic translation initiation factor 3 (eIF-3) complex.</text>
</comment>
<dbReference type="HAMAP" id="MF_03012">
    <property type="entry name" value="eIF3m"/>
    <property type="match status" value="1"/>
</dbReference>
<organism evidence="7 8">
    <name type="scientific">Nadsonia fulvescens var. elongata DSM 6958</name>
    <dbReference type="NCBI Taxonomy" id="857566"/>
    <lineage>
        <taxon>Eukaryota</taxon>
        <taxon>Fungi</taxon>
        <taxon>Dikarya</taxon>
        <taxon>Ascomycota</taxon>
        <taxon>Saccharomycotina</taxon>
        <taxon>Dipodascomycetes</taxon>
        <taxon>Dipodascales</taxon>
        <taxon>Dipodascales incertae sedis</taxon>
        <taxon>Nadsonia</taxon>
    </lineage>
</organism>
<dbReference type="Proteomes" id="UP000095009">
    <property type="component" value="Unassembled WGS sequence"/>
</dbReference>
<sequence>MSAQSEPTYMVVDGTLGDLVEEFSALIDKLSPATEGEQSFTEYAAQIINSNDESKLEQAFLAIAKKSSTLSEASEKEYEPSYNLVFHILSFSSNLVDILPIVLENITKMPSYASAPVTTLAVLSNLFNILPASSPLRYSVFSKMLSIAESTDNIQLLVPYLENLSQWTAEWRLSEEDKQDLHIKVAKLLTSIDEESSYKCLFEAVSTSQSSTFPLTTKLVQTAITANFVFDFNSLLVLPAVSDLKLTEQILYELLVIVSNGDLAAYKQFIETNADFLPENNMDGEAILKKVKLLTLASIASKATTPALKYTTIAESLEVPVDEVEVWVIDAIRAGLIEGRLSQISEILEIHRASAIGVFGVEQWKTVDAKLENWKTNLKDILDVVRNARENAKKEKVAHVKA</sequence>
<dbReference type="PANTHER" id="PTHR15350:SF2">
    <property type="entry name" value="EUKARYOTIC TRANSLATION INITIATION FACTOR 3 SUBUNIT M"/>
    <property type="match status" value="1"/>
</dbReference>
<dbReference type="GO" id="GO:0003743">
    <property type="term" value="F:translation initiation factor activity"/>
    <property type="evidence" value="ECO:0007669"/>
    <property type="project" value="UniProtKB-UniRule"/>
</dbReference>
<dbReference type="AlphaFoldDB" id="A0A1E3PSH5"/>
<evidence type="ECO:0000313" key="7">
    <source>
        <dbReference type="EMBL" id="ODQ68376.1"/>
    </source>
</evidence>
<comment type="subcellular location">
    <subcellularLocation>
        <location evidence="5">Cytoplasm</location>
    </subcellularLocation>
</comment>
<dbReference type="InterPro" id="IPR040750">
    <property type="entry name" value="eIF3m_C_helix"/>
</dbReference>
<dbReference type="STRING" id="857566.A0A1E3PSH5"/>
<dbReference type="InterPro" id="IPR027528">
    <property type="entry name" value="eIF3m"/>
</dbReference>
<proteinExistence type="inferred from homology"/>
<dbReference type="Pfam" id="PF18005">
    <property type="entry name" value="eIF3m_C_helix"/>
    <property type="match status" value="1"/>
</dbReference>
<evidence type="ECO:0000256" key="5">
    <source>
        <dbReference type="HAMAP-Rule" id="MF_03012"/>
    </source>
</evidence>
<dbReference type="EMBL" id="KV454406">
    <property type="protein sequence ID" value="ODQ68376.1"/>
    <property type="molecule type" value="Genomic_DNA"/>
</dbReference>